<evidence type="ECO:0000313" key="2">
    <source>
        <dbReference type="EMBL" id="KAA8584056.1"/>
    </source>
</evidence>
<dbReference type="Proteomes" id="UP000327493">
    <property type="component" value="Chromosome 17"/>
</dbReference>
<evidence type="ECO:0000256" key="1">
    <source>
        <dbReference type="SAM" id="MobiDB-lite"/>
    </source>
</evidence>
<organism evidence="2 3">
    <name type="scientific">Etheostoma spectabile</name>
    <name type="common">orangethroat darter</name>
    <dbReference type="NCBI Taxonomy" id="54343"/>
    <lineage>
        <taxon>Eukaryota</taxon>
        <taxon>Metazoa</taxon>
        <taxon>Chordata</taxon>
        <taxon>Craniata</taxon>
        <taxon>Vertebrata</taxon>
        <taxon>Euteleostomi</taxon>
        <taxon>Actinopterygii</taxon>
        <taxon>Neopterygii</taxon>
        <taxon>Teleostei</taxon>
        <taxon>Neoteleostei</taxon>
        <taxon>Acanthomorphata</taxon>
        <taxon>Eupercaria</taxon>
        <taxon>Perciformes</taxon>
        <taxon>Percoidei</taxon>
        <taxon>Percidae</taxon>
        <taxon>Etheostomatinae</taxon>
        <taxon>Etheostoma</taxon>
    </lineage>
</organism>
<protein>
    <submittedName>
        <fullName evidence="2">Uncharacterized protein</fullName>
    </submittedName>
</protein>
<name>A0A5J5CTR7_9PERO</name>
<proteinExistence type="predicted"/>
<dbReference type="EMBL" id="VOFY01000017">
    <property type="protein sequence ID" value="KAA8584056.1"/>
    <property type="molecule type" value="Genomic_DNA"/>
</dbReference>
<accession>A0A5J5CTR7</accession>
<dbReference type="AlphaFoldDB" id="A0A5J5CTR7"/>
<comment type="caution">
    <text evidence="2">The sequence shown here is derived from an EMBL/GenBank/DDBJ whole genome shotgun (WGS) entry which is preliminary data.</text>
</comment>
<keyword evidence="3" id="KW-1185">Reference proteome</keyword>
<reference evidence="2 3" key="1">
    <citation type="submission" date="2019-08" db="EMBL/GenBank/DDBJ databases">
        <title>A chromosome-level genome assembly, high-density linkage maps, and genome scans reveal the genomic architecture of hybrid incompatibilities underlying speciation via character displacement in darters (Percidae: Etheostominae).</title>
        <authorList>
            <person name="Moran R.L."/>
            <person name="Catchen J.M."/>
            <person name="Fuller R.C."/>
        </authorList>
    </citation>
    <scope>NUCLEOTIDE SEQUENCE [LARGE SCALE GENOMIC DNA]</scope>
    <source>
        <strain evidence="2">EspeVRDwgs_2016</strain>
        <tissue evidence="2">Muscle</tissue>
    </source>
</reference>
<sequence length="116" mass="13232">MFHWGKWKKRMGANSSSKRPVFDEKEDGYLVGKEEDKDSSKIDGYAMETTGLMSKRVKRTQSPIEDSGGAYSAYHINFDHFQILRAIGKGSFGKGSLRPVPRELQEGVETRGRHWH</sequence>
<feature type="compositionally biased region" description="Basic and acidic residues" evidence="1">
    <location>
        <begin position="100"/>
        <end position="116"/>
    </location>
</feature>
<evidence type="ECO:0000313" key="3">
    <source>
        <dbReference type="Proteomes" id="UP000327493"/>
    </source>
</evidence>
<gene>
    <name evidence="2" type="ORF">FQN60_015264</name>
</gene>
<feature type="region of interest" description="Disordered" evidence="1">
    <location>
        <begin position="95"/>
        <end position="116"/>
    </location>
</feature>